<dbReference type="PANTHER" id="PTHR42998:SF1">
    <property type="entry name" value="TYPE I RESTRICTION ENZYME HINDI METHYLASE SUBUNIT"/>
    <property type="match status" value="1"/>
</dbReference>
<dbReference type="RefSeq" id="WP_163695862.1">
    <property type="nucleotide sequence ID" value="NZ_AP022595.1"/>
</dbReference>
<accession>A0A7I7SQP9</accession>
<dbReference type="GO" id="GO:0003677">
    <property type="term" value="F:DNA binding"/>
    <property type="evidence" value="ECO:0007669"/>
    <property type="project" value="UniProtKB-KW"/>
</dbReference>
<dbReference type="Gene3D" id="3.40.50.150">
    <property type="entry name" value="Vaccinia Virus protein VP39"/>
    <property type="match status" value="1"/>
</dbReference>
<dbReference type="GO" id="GO:0008170">
    <property type="term" value="F:N-methyltransferase activity"/>
    <property type="evidence" value="ECO:0007669"/>
    <property type="project" value="InterPro"/>
</dbReference>
<dbReference type="SUPFAM" id="SSF53335">
    <property type="entry name" value="S-adenosyl-L-methionine-dependent methyltransferases"/>
    <property type="match status" value="1"/>
</dbReference>
<dbReference type="KEGG" id="msar:MSAR_15110"/>
<dbReference type="SUPFAM" id="SSF116734">
    <property type="entry name" value="DNA methylase specificity domain"/>
    <property type="match status" value="1"/>
</dbReference>
<dbReference type="Pfam" id="PF02384">
    <property type="entry name" value="N6_Mtase"/>
    <property type="match status" value="1"/>
</dbReference>
<dbReference type="GO" id="GO:0004519">
    <property type="term" value="F:endonuclease activity"/>
    <property type="evidence" value="ECO:0007669"/>
    <property type="project" value="UniProtKB-KW"/>
</dbReference>
<proteinExistence type="predicted"/>
<keyword evidence="5" id="KW-1185">Reference proteome</keyword>
<dbReference type="PRINTS" id="PR00507">
    <property type="entry name" value="N12N6MTFRASE"/>
</dbReference>
<feature type="domain" description="DNA methylase adenine-specific" evidence="3">
    <location>
        <begin position="213"/>
        <end position="421"/>
    </location>
</feature>
<keyword evidence="1" id="KW-0680">Restriction system</keyword>
<keyword evidence="4" id="KW-0255">Endonuclease</keyword>
<dbReference type="Gene3D" id="3.90.220.20">
    <property type="entry name" value="DNA methylase specificity domains"/>
    <property type="match status" value="1"/>
</dbReference>
<dbReference type="InterPro" id="IPR036388">
    <property type="entry name" value="WH-like_DNA-bd_sf"/>
</dbReference>
<evidence type="ECO:0000256" key="2">
    <source>
        <dbReference type="ARBA" id="ARBA00023125"/>
    </source>
</evidence>
<sequence>MGESAGVLLTPSEIADLAGVTRGAVTNWRKRPSDPPFPDPAPESATKPLYDLEKVIAWLAETKPEIQIQRDGSQAALSHSLNALRGRVSTAVAGELALALCCAKKLSMEAADGNWRLIAAASTSQTVDVLRRISSDTATDPRWDDILSALDDVERETNGRLDTLPMAAMVSAVDGIDVDRLAVAADEVLRRGGGERGRAAGYGVGEHGIVNSRVSELLSNLASSTKGLVYDPACGIAEALIRTRTKCGGTVRLVGHDINARAIRFARMRSLLHELDAEFECGDVLHEDPDPDLRADTVVAEPPFGMDWSRSQNIADPRWVFGIPPANNSELAWLQHAIAHLKPNGSAYVVTSVAPLTARGSSASIRAELLRSGWIEAVILLPPKMLPHTTIPLALWVLRLADHASASNDVLLIDASESENPEAHALSWLDDCLTGSAAGAPPFELIKTLDLLADDAQLDPRRWVKTPGSDPKDVAARLADSQHVLENALATLLDHAVVPMPQGPSATPRLLTVKELVQLDVASIQNGRVKRDDLDERDAAALVTPNEVRDGLPVLDQLPIDAQPNLVGGRDERTRVGDVLVTTWNVVRAVVDKQGGRLIGNGVYRLRVDDKQCEPNYVARCLCGTWNERFKKGATIQRVDLRELEIPLIPLSEQARLVGALREIEQLARQAAAVAEAAAASATAILDAVRYDAPIGGDE</sequence>
<dbReference type="CDD" id="cd02440">
    <property type="entry name" value="AdoMet_MTases"/>
    <property type="match status" value="1"/>
</dbReference>
<dbReference type="InterPro" id="IPR052916">
    <property type="entry name" value="Type-I_RE_MTase_Subunit"/>
</dbReference>
<keyword evidence="4" id="KW-0378">Hydrolase</keyword>
<evidence type="ECO:0000313" key="5">
    <source>
        <dbReference type="Proteomes" id="UP000466445"/>
    </source>
</evidence>
<dbReference type="InterPro" id="IPR029063">
    <property type="entry name" value="SAM-dependent_MTases_sf"/>
</dbReference>
<dbReference type="PANTHER" id="PTHR42998">
    <property type="entry name" value="TYPE I RESTRICTION ENZYME HINDVIIP M PROTEIN-RELATED"/>
    <property type="match status" value="1"/>
</dbReference>
<protein>
    <submittedName>
        <fullName evidence="4">Type II restriction endonuclease subunit M</fullName>
    </submittedName>
</protein>
<reference evidence="4 5" key="1">
    <citation type="journal article" date="2019" name="Emerg. Microbes Infect.">
        <title>Comprehensive subspecies identification of 175 nontuberculous mycobacteria species based on 7547 genomic profiles.</title>
        <authorList>
            <person name="Matsumoto Y."/>
            <person name="Kinjo T."/>
            <person name="Motooka D."/>
            <person name="Nabeya D."/>
            <person name="Jung N."/>
            <person name="Uechi K."/>
            <person name="Horii T."/>
            <person name="Iida T."/>
            <person name="Fujita J."/>
            <person name="Nakamura S."/>
        </authorList>
    </citation>
    <scope>NUCLEOTIDE SEQUENCE [LARGE SCALE GENOMIC DNA]</scope>
    <source>
        <strain evidence="4 5">JCM 30395</strain>
    </source>
</reference>
<dbReference type="Proteomes" id="UP000466445">
    <property type="component" value="Chromosome"/>
</dbReference>
<dbReference type="GO" id="GO:0009307">
    <property type="term" value="P:DNA restriction-modification system"/>
    <property type="evidence" value="ECO:0007669"/>
    <property type="project" value="UniProtKB-KW"/>
</dbReference>
<gene>
    <name evidence="4" type="ORF">MSAR_15110</name>
</gene>
<dbReference type="Gene3D" id="1.10.10.10">
    <property type="entry name" value="Winged helix-like DNA-binding domain superfamily/Winged helix DNA-binding domain"/>
    <property type="match status" value="1"/>
</dbReference>
<keyword evidence="2" id="KW-0238">DNA-binding</keyword>
<dbReference type="AlphaFoldDB" id="A0A7I7SQP9"/>
<keyword evidence="4" id="KW-0540">Nuclease</keyword>
<evidence type="ECO:0000313" key="4">
    <source>
        <dbReference type="EMBL" id="BBY58375.1"/>
    </source>
</evidence>
<dbReference type="InterPro" id="IPR003356">
    <property type="entry name" value="DNA_methylase_A-5"/>
</dbReference>
<evidence type="ECO:0000256" key="1">
    <source>
        <dbReference type="ARBA" id="ARBA00022747"/>
    </source>
</evidence>
<dbReference type="InterPro" id="IPR044946">
    <property type="entry name" value="Restrct_endonuc_typeI_TRD_sf"/>
</dbReference>
<evidence type="ECO:0000259" key="3">
    <source>
        <dbReference type="Pfam" id="PF02384"/>
    </source>
</evidence>
<dbReference type="EMBL" id="AP022595">
    <property type="protein sequence ID" value="BBY58375.1"/>
    <property type="molecule type" value="Genomic_DNA"/>
</dbReference>
<name>A0A7I7SQP9_9MYCO</name>
<organism evidence="4 5">
    <name type="scientific">Mycolicibacterium sarraceniae</name>
    <dbReference type="NCBI Taxonomy" id="1534348"/>
    <lineage>
        <taxon>Bacteria</taxon>
        <taxon>Bacillati</taxon>
        <taxon>Actinomycetota</taxon>
        <taxon>Actinomycetes</taxon>
        <taxon>Mycobacteriales</taxon>
        <taxon>Mycobacteriaceae</taxon>
        <taxon>Mycolicibacterium</taxon>
    </lineage>
</organism>